<feature type="region of interest" description="Disordered" evidence="2">
    <location>
        <begin position="669"/>
        <end position="692"/>
    </location>
</feature>
<feature type="compositionally biased region" description="Acidic residues" evidence="2">
    <location>
        <begin position="675"/>
        <end position="692"/>
    </location>
</feature>
<evidence type="ECO:0000313" key="3">
    <source>
        <dbReference type="EMBL" id="CRZ11619.1"/>
    </source>
</evidence>
<accession>A0A0H5RSA3</accession>
<reference evidence="3" key="1">
    <citation type="submission" date="2015-04" db="EMBL/GenBank/DDBJ databases">
        <title>The genome sequence of the plant pathogenic Rhizarian Plasmodiophora brassicae reveals insights in its biotrophic life cycle and the origin of chitin synthesis.</title>
        <authorList>
            <person name="Schwelm A."/>
            <person name="Fogelqvist J."/>
            <person name="Knaust A."/>
            <person name="Julke S."/>
            <person name="Lilja T."/>
            <person name="Dhandapani V."/>
            <person name="Bonilla-Rosso G."/>
            <person name="Karlsson M."/>
            <person name="Shevchenko A."/>
            <person name="Choi S.R."/>
            <person name="Kim H.G."/>
            <person name="Park J.Y."/>
            <person name="Lim Y.P."/>
            <person name="Ludwig-Muller J."/>
            <person name="Dixelius C."/>
        </authorList>
    </citation>
    <scope>NUCLEOTIDE SEQUENCE</scope>
    <source>
        <tissue evidence="3">Potato root galls</tissue>
    </source>
</reference>
<organism evidence="3">
    <name type="scientific">Spongospora subterranea</name>
    <dbReference type="NCBI Taxonomy" id="70186"/>
    <lineage>
        <taxon>Eukaryota</taxon>
        <taxon>Sar</taxon>
        <taxon>Rhizaria</taxon>
        <taxon>Endomyxa</taxon>
        <taxon>Phytomyxea</taxon>
        <taxon>Plasmodiophorida</taxon>
        <taxon>Plasmodiophoridae</taxon>
        <taxon>Spongospora</taxon>
    </lineage>
</organism>
<evidence type="ECO:0000256" key="2">
    <source>
        <dbReference type="SAM" id="MobiDB-lite"/>
    </source>
</evidence>
<dbReference type="PANTHER" id="PTHR16306:SF0">
    <property type="entry name" value="TRANSLIN-ASSOCIATED FACTOR X-INTERACTING PROTEIN 1"/>
    <property type="match status" value="1"/>
</dbReference>
<feature type="coiled-coil region" evidence="1">
    <location>
        <begin position="143"/>
        <end position="201"/>
    </location>
</feature>
<dbReference type="GO" id="GO:0005737">
    <property type="term" value="C:cytoplasm"/>
    <property type="evidence" value="ECO:0007669"/>
    <property type="project" value="TreeGrafter"/>
</dbReference>
<proteinExistence type="predicted"/>
<name>A0A0H5RSA3_9EUKA</name>
<sequence length="692" mass="79410">MTDRAHPHRYIRSYHTEAELELLHILQYNKELGCGRPHREILRPMLSILAKIATRVGPFQYAIERIISFVEGGIFDQNSRLMYYEVASHNRNDVNRINLENEGLNERIGQLRQTESLLGSTIDHLQNELADSHNLIRKQDSQIRNQSATIARLNELIASARETVILLEEDIQHGRRLNVMNSVLKRELSDLREQHSRQLKENVETLELLNKTNASNQALQQIVDDSVAKAKRLSASNNRRTGSIVISQRKPSATIEQAIRRRTMSINQVSLTTPQIPTEKAVEVPEDGSRTPRPDWQKISNRVHLTLTEIPTTMAVDLLVTTLAEKVGRIKMLEMEDMLGEEMAETDRAARLSYIGDKTQVVDGLGTGDEVPRYLRISGKVRRRQIGKRQTELIIREVWNMKRVYDRQRGSRSRLSDYFYTYLSTKHGATAALQEWGYSLVEAMKAFQYDADIQIFDMVLRGEVSEDIFEDQTAMVGKLLEACAAKDGARAGFIDKKMFVKVLLKQFPEKTMARMRFLVKAIEAESMFGNHVDYGKLFEENRDGDQGPFAEALRDQYLTEIIEYYQDLRHALEEIGREKEAKLSPEQIRVALRLVDKKIPRREIDRILEDVFDGPAKKLGKRTIDIDSIINTIKSKGVHRRYCRRKETEMAIPIADDEVDDSEASMTLENRIEPLDEGNWDSSDSEGGDNME</sequence>
<evidence type="ECO:0008006" key="4">
    <source>
        <dbReference type="Google" id="ProtNLM"/>
    </source>
</evidence>
<dbReference type="EMBL" id="HACM01011177">
    <property type="protein sequence ID" value="CRZ11619.1"/>
    <property type="molecule type" value="Transcribed_RNA"/>
</dbReference>
<evidence type="ECO:0000256" key="1">
    <source>
        <dbReference type="SAM" id="Coils"/>
    </source>
</evidence>
<keyword evidence="1" id="KW-0175">Coiled coil</keyword>
<dbReference type="AlphaFoldDB" id="A0A0H5RSA3"/>
<dbReference type="PANTHER" id="PTHR16306">
    <property type="entry name" value="TRANSLIN-ASSOCIATED FACTOR X-INTERACTING PROTEIN 1"/>
    <property type="match status" value="1"/>
</dbReference>
<protein>
    <recommendedName>
        <fullName evidence="4">Translin-associated factor X-interacting protein 1 N-terminal domain-containing protein</fullName>
    </recommendedName>
</protein>